<keyword evidence="4" id="KW-0963">Cytoplasm</keyword>
<dbReference type="InterPro" id="IPR001431">
    <property type="entry name" value="Pept_M16_Zn_BS"/>
</dbReference>
<dbReference type="GO" id="GO:0005524">
    <property type="term" value="F:ATP binding"/>
    <property type="evidence" value="ECO:0007669"/>
    <property type="project" value="UniProtKB-KW"/>
</dbReference>
<evidence type="ECO:0000256" key="14">
    <source>
        <dbReference type="RuleBase" id="RU004447"/>
    </source>
</evidence>
<keyword evidence="13" id="KW-0206">Cytoskeleton</keyword>
<dbReference type="GO" id="GO:0004222">
    <property type="term" value="F:metalloendopeptidase activity"/>
    <property type="evidence" value="ECO:0007669"/>
    <property type="project" value="InterPro"/>
</dbReference>
<dbReference type="OrthoDB" id="7784541at2759"/>
<dbReference type="InterPro" id="IPR020902">
    <property type="entry name" value="Actin/actin-like_CS"/>
</dbReference>
<keyword evidence="5" id="KW-0645">Protease</keyword>
<keyword evidence="12" id="KW-0009">Actin-binding</keyword>
<dbReference type="PRINTS" id="PR00190">
    <property type="entry name" value="ACTIN"/>
</dbReference>
<dbReference type="PROSITE" id="PS00432">
    <property type="entry name" value="ACTINS_2"/>
    <property type="match status" value="1"/>
</dbReference>
<evidence type="ECO:0000259" key="16">
    <source>
        <dbReference type="Pfam" id="PF05193"/>
    </source>
</evidence>
<dbReference type="InterPro" id="IPR032632">
    <property type="entry name" value="Peptidase_M16_M"/>
</dbReference>
<dbReference type="Pfam" id="PF00675">
    <property type="entry name" value="Peptidase_M16"/>
    <property type="match status" value="1"/>
</dbReference>
<feature type="domain" description="Peptidase M16 C-terminal" evidence="16">
    <location>
        <begin position="655"/>
        <end position="834"/>
    </location>
</feature>
<dbReference type="Gene3D" id="3.90.640.10">
    <property type="entry name" value="Actin, Chain A, domain 4"/>
    <property type="match status" value="1"/>
</dbReference>
<dbReference type="CDD" id="cd10220">
    <property type="entry name" value="ASKHA_NBD_Arp2"/>
    <property type="match status" value="1"/>
</dbReference>
<dbReference type="GO" id="GO:0005856">
    <property type="term" value="C:cytoskeleton"/>
    <property type="evidence" value="ECO:0007669"/>
    <property type="project" value="UniProtKB-SubCell"/>
</dbReference>
<dbReference type="GO" id="GO:0043171">
    <property type="term" value="P:peptide catabolic process"/>
    <property type="evidence" value="ECO:0007669"/>
    <property type="project" value="TreeGrafter"/>
</dbReference>
<comment type="subcellular location">
    <subcellularLocation>
        <location evidence="1">Cytoplasm</location>
        <location evidence="1">Cytoskeleton</location>
    </subcellularLocation>
</comment>
<evidence type="ECO:0000313" key="18">
    <source>
        <dbReference type="EMBL" id="VDK74347.1"/>
    </source>
</evidence>
<comment type="similarity">
    <text evidence="3">Belongs to the actin family. ARP2 subfamily.</text>
</comment>
<dbReference type="GO" id="GO:0051603">
    <property type="term" value="P:proteolysis involved in protein catabolic process"/>
    <property type="evidence" value="ECO:0007669"/>
    <property type="project" value="TreeGrafter"/>
</dbReference>
<dbReference type="GO" id="GO:0005739">
    <property type="term" value="C:mitochondrion"/>
    <property type="evidence" value="ECO:0007669"/>
    <property type="project" value="TreeGrafter"/>
</dbReference>
<evidence type="ECO:0000259" key="17">
    <source>
        <dbReference type="Pfam" id="PF16187"/>
    </source>
</evidence>
<dbReference type="FunFam" id="3.30.420.40:FF:000050">
    <property type="entry name" value="Actin, alpha skeletal muscle"/>
    <property type="match status" value="1"/>
</dbReference>
<dbReference type="GO" id="GO:0005829">
    <property type="term" value="C:cytosol"/>
    <property type="evidence" value="ECO:0007669"/>
    <property type="project" value="TreeGrafter"/>
</dbReference>
<keyword evidence="9" id="KW-0862">Zinc</keyword>
<evidence type="ECO:0000259" key="15">
    <source>
        <dbReference type="Pfam" id="PF00675"/>
    </source>
</evidence>
<dbReference type="InterPro" id="IPR004000">
    <property type="entry name" value="Actin"/>
</dbReference>
<evidence type="ECO:0000256" key="5">
    <source>
        <dbReference type="ARBA" id="ARBA00022670"/>
    </source>
</evidence>
<dbReference type="SMART" id="SM00268">
    <property type="entry name" value="ACTIN"/>
    <property type="match status" value="1"/>
</dbReference>
<dbReference type="Gene3D" id="3.30.830.10">
    <property type="entry name" value="Metalloenzyme, LuxS/M16 peptidase-like"/>
    <property type="match status" value="3"/>
</dbReference>
<dbReference type="FunFam" id="3.90.640.10:FF:000005">
    <property type="entry name" value="Actin-related protein 2"/>
    <property type="match status" value="1"/>
</dbReference>
<dbReference type="FunFam" id="3.30.830.10:FF:000004">
    <property type="entry name" value="Putative insulin-degrading enzyme"/>
    <property type="match status" value="1"/>
</dbReference>
<dbReference type="GO" id="GO:0046872">
    <property type="term" value="F:metal ion binding"/>
    <property type="evidence" value="ECO:0007669"/>
    <property type="project" value="UniProtKB-KW"/>
</dbReference>
<evidence type="ECO:0000313" key="19">
    <source>
        <dbReference type="Proteomes" id="UP000271087"/>
    </source>
</evidence>
<keyword evidence="10" id="KW-0067">ATP-binding</keyword>
<dbReference type="SUPFAM" id="SSF53067">
    <property type="entry name" value="Actin-like ATPase domain"/>
    <property type="match status" value="2"/>
</dbReference>
<dbReference type="InterPro" id="IPR043129">
    <property type="entry name" value="ATPase_NBD"/>
</dbReference>
<keyword evidence="19" id="KW-1185">Reference proteome</keyword>
<dbReference type="EMBL" id="UYRW01001125">
    <property type="protein sequence ID" value="VDK74347.1"/>
    <property type="molecule type" value="Genomic_DNA"/>
</dbReference>
<evidence type="ECO:0000313" key="20">
    <source>
        <dbReference type="WBParaSite" id="nOo.2.0.1.t04749-RA"/>
    </source>
</evidence>
<dbReference type="SUPFAM" id="SSF63411">
    <property type="entry name" value="LuxS/MPP-like metallohydrolase"/>
    <property type="match status" value="3"/>
</dbReference>
<comment type="similarity">
    <text evidence="2 14">Belongs to the peptidase M16 family.</text>
</comment>
<dbReference type="PANTHER" id="PTHR43690">
    <property type="entry name" value="NARDILYSIN"/>
    <property type="match status" value="1"/>
</dbReference>
<evidence type="ECO:0000256" key="10">
    <source>
        <dbReference type="ARBA" id="ARBA00022840"/>
    </source>
</evidence>
<dbReference type="PANTHER" id="PTHR43690:SF18">
    <property type="entry name" value="INSULIN-DEGRADING ENZYME-RELATED"/>
    <property type="match status" value="1"/>
</dbReference>
<dbReference type="InterPro" id="IPR011249">
    <property type="entry name" value="Metalloenz_LuxS/M16"/>
</dbReference>
<dbReference type="Pfam" id="PF00022">
    <property type="entry name" value="Actin"/>
    <property type="match status" value="1"/>
</dbReference>
<dbReference type="WBParaSite" id="nOo.2.0.1.t04749-RA">
    <property type="protein sequence ID" value="nOo.2.0.1.t04749-RA"/>
    <property type="gene ID" value="nOo.2.0.1.g04749"/>
</dbReference>
<gene>
    <name evidence="18" type="ORF">NOO_LOCUS4749</name>
</gene>
<dbReference type="Proteomes" id="UP000271087">
    <property type="component" value="Unassembled WGS sequence"/>
</dbReference>
<dbReference type="InterPro" id="IPR050626">
    <property type="entry name" value="Peptidase_M16"/>
</dbReference>
<dbReference type="PROSITE" id="PS00143">
    <property type="entry name" value="INSULINASE"/>
    <property type="match status" value="1"/>
</dbReference>
<name>A0A182E9N6_ONCOC</name>
<evidence type="ECO:0000256" key="13">
    <source>
        <dbReference type="ARBA" id="ARBA00023212"/>
    </source>
</evidence>
<keyword evidence="6" id="KW-0479">Metal-binding</keyword>
<feature type="domain" description="Peptidase M16 N-terminal" evidence="15">
    <location>
        <begin position="491"/>
        <end position="628"/>
    </location>
</feature>
<evidence type="ECO:0000256" key="6">
    <source>
        <dbReference type="ARBA" id="ARBA00022723"/>
    </source>
</evidence>
<evidence type="ECO:0000256" key="3">
    <source>
        <dbReference type="ARBA" id="ARBA00010121"/>
    </source>
</evidence>
<dbReference type="InterPro" id="IPR004001">
    <property type="entry name" value="Actin_CS"/>
</dbReference>
<dbReference type="FunFam" id="3.30.830.10:FF:000005">
    <property type="entry name" value="nardilysin isoform X1"/>
    <property type="match status" value="1"/>
</dbReference>
<sequence length="1156" mass="132656">MDSQGRKLLVVDNGTGFVKCGYAGTNFPAHIFPSVVGRPLVRSSQKVGNIEIKDLMVGEECTQLRQMLECSYPMENGIVRNWDDMGHVWDYTFGPEKMDIDPKDCKLLLTEPPLNPSGNREKLFQVMFEQYGFNSLYVAVQAVLTLYHQGLLTGVVVDSGEGVTHICPVYEGYALNHLTRRLDIAGRDITRSSGILIILLLSIPFSQSSMCDPPTRCYFQLLLLRGYAFNHTADFETVRLLKEKLCYVAYDVEKEQRLALETTVLTESYTLPDGRVIRVGGERFEAPEILFQPHLINVERSGLSELLFGVIQSADIDTRLEFYKHIVLSGGTTMYPGLQSRLERELKQLYLDRVLRGNTEAFQKFKIRIEAPPRRQHMVFLGGAVLANIMRDRDADFWISKEEYEEGGLERCLRKLGISFVTADRFCSIVYRYTLVLLIRNLHFLPVHFIQSMSTKISPAADVIARRYDNVIKSKEDKREYRGLELTNGLRVLLISDPETDKSAASLDVNVGHLMDPWNLPGLAHFCEHMLFLGTDKYPSENEYSKFISSHGGVTNAYTATDHTNYHFDIAPEHLHGALDRFVQFFLGPQFTESATEREVRAVDSEFSNSLFNDEWRILQVERSLSKPSHDYGKFGVGNRTTLLVDALKNGIEPRKALLEFHKTYYSSDIMSFAVLGKESLNQLEQMVTSLSFGDIGKKNVSRKIWNEGPYGEEQLGVKIELVPVKDLRYLNLTFPIPDYRDDYRSWPAHYVSHLIGHEGPGSLLSELKKRGWVNSLSAGDHLLARGFGSFSISVDLSEEGLLHTDDIVELVFNEVSLVKQTGPLKWIFDELRQLQEIKFRFKDKENPLNYVTHISSELQRIPFEDVICADYKMDLYKPDLIKEFIEHLKPKNMIYAVISQEYAGKKGNIKEKWYGTEYNNTKIDKGILSKFNNALAQTPSFLSLPAKNEYIATNFNLKSREQTRKLPYLVKNDDWSRLWFMQDNDFKLPKLDIRIAIKSPMMQSDPMNSYLSAMFVICLQDAIAEETYNAHLAGLKSSFDLQSYGISLHVSGYDEKQQKYISDLIQRLITFVPDEERYNILKETFCRNLRNFRQNQPYLQSHYYTTLILGSRQWSKEEILACAEKTEVERLQRFTRESLQALQIEMLVCGNSTEK</sequence>
<evidence type="ECO:0000256" key="8">
    <source>
        <dbReference type="ARBA" id="ARBA00022801"/>
    </source>
</evidence>
<dbReference type="Pfam" id="PF05193">
    <property type="entry name" value="Peptidase_M16_C"/>
    <property type="match status" value="1"/>
</dbReference>
<dbReference type="Pfam" id="PF16187">
    <property type="entry name" value="Peptidase_M16_M"/>
    <property type="match status" value="1"/>
</dbReference>
<evidence type="ECO:0000256" key="4">
    <source>
        <dbReference type="ARBA" id="ARBA00022490"/>
    </source>
</evidence>
<accession>A0A182E9N6</accession>
<reference evidence="18 19" key="2">
    <citation type="submission" date="2018-08" db="EMBL/GenBank/DDBJ databases">
        <authorList>
            <person name="Laetsch R D."/>
            <person name="Stevens L."/>
            <person name="Kumar S."/>
            <person name="Blaxter L. M."/>
        </authorList>
    </citation>
    <scope>NUCLEOTIDE SEQUENCE [LARGE SCALE GENOMIC DNA]</scope>
</reference>
<protein>
    <submittedName>
        <fullName evidence="20">Actin-related protein 2</fullName>
    </submittedName>
</protein>
<proteinExistence type="inferred from homology"/>
<dbReference type="Gene3D" id="3.30.420.40">
    <property type="match status" value="4"/>
</dbReference>
<evidence type="ECO:0000256" key="1">
    <source>
        <dbReference type="ARBA" id="ARBA00004245"/>
    </source>
</evidence>
<evidence type="ECO:0000256" key="2">
    <source>
        <dbReference type="ARBA" id="ARBA00007261"/>
    </source>
</evidence>
<evidence type="ECO:0000256" key="7">
    <source>
        <dbReference type="ARBA" id="ARBA00022741"/>
    </source>
</evidence>
<feature type="domain" description="Peptidase M16 middle/third" evidence="17">
    <location>
        <begin position="840"/>
        <end position="1122"/>
    </location>
</feature>
<dbReference type="InterPro" id="IPR011765">
    <property type="entry name" value="Pept_M16_N"/>
</dbReference>
<evidence type="ECO:0000256" key="11">
    <source>
        <dbReference type="ARBA" id="ARBA00023049"/>
    </source>
</evidence>
<dbReference type="InterPro" id="IPR007863">
    <property type="entry name" value="Peptidase_M16_C"/>
</dbReference>
<evidence type="ECO:0000256" key="12">
    <source>
        <dbReference type="ARBA" id="ARBA00023203"/>
    </source>
</evidence>
<dbReference type="AlphaFoldDB" id="A0A182E9N6"/>
<dbReference type="PROSITE" id="PS01132">
    <property type="entry name" value="ACTINS_ACT_LIKE"/>
    <property type="match status" value="1"/>
</dbReference>
<keyword evidence="11" id="KW-0482">Metalloprotease</keyword>
<dbReference type="STRING" id="42157.A0A182E9N6"/>
<dbReference type="GO" id="GO:0003779">
    <property type="term" value="F:actin binding"/>
    <property type="evidence" value="ECO:0007669"/>
    <property type="project" value="UniProtKB-KW"/>
</dbReference>
<keyword evidence="8" id="KW-0378">Hydrolase</keyword>
<keyword evidence="7" id="KW-0547">Nucleotide-binding</keyword>
<evidence type="ECO:0000256" key="9">
    <source>
        <dbReference type="ARBA" id="ARBA00022833"/>
    </source>
</evidence>
<organism evidence="20">
    <name type="scientific">Onchocerca ochengi</name>
    <name type="common">Filarial nematode worm</name>
    <dbReference type="NCBI Taxonomy" id="42157"/>
    <lineage>
        <taxon>Eukaryota</taxon>
        <taxon>Metazoa</taxon>
        <taxon>Ecdysozoa</taxon>
        <taxon>Nematoda</taxon>
        <taxon>Chromadorea</taxon>
        <taxon>Rhabditida</taxon>
        <taxon>Spirurina</taxon>
        <taxon>Spiruromorpha</taxon>
        <taxon>Filarioidea</taxon>
        <taxon>Onchocercidae</taxon>
        <taxon>Onchocerca</taxon>
    </lineage>
</organism>
<reference evidence="20" key="1">
    <citation type="submission" date="2016-06" db="UniProtKB">
        <authorList>
            <consortium name="WormBaseParasite"/>
        </authorList>
    </citation>
    <scope>IDENTIFICATION</scope>
</reference>